<proteinExistence type="inferred from homology"/>
<name>A1WU89_HALHL</name>
<dbReference type="Pfam" id="PF07733">
    <property type="entry name" value="DNA_pol3_alpha"/>
    <property type="match status" value="1"/>
</dbReference>
<accession>A1WU89</accession>
<dbReference type="GO" id="GO:0003676">
    <property type="term" value="F:nucleic acid binding"/>
    <property type="evidence" value="ECO:0007669"/>
    <property type="project" value="InterPro"/>
</dbReference>
<feature type="domain" description="Polymerase/histidinol phosphatase N-terminal" evidence="15">
    <location>
        <begin position="13"/>
        <end position="80"/>
    </location>
</feature>
<dbReference type="InterPro" id="IPR016195">
    <property type="entry name" value="Pol/histidinol_Pase-like"/>
</dbReference>
<evidence type="ECO:0000256" key="4">
    <source>
        <dbReference type="ARBA" id="ARBA00017273"/>
    </source>
</evidence>
<evidence type="ECO:0000256" key="2">
    <source>
        <dbReference type="ARBA" id="ARBA00007391"/>
    </source>
</evidence>
<protein>
    <recommendedName>
        <fullName evidence="4 13">Error-prone DNA polymerase</fullName>
        <ecNumber evidence="3 13">2.7.7.7</ecNumber>
    </recommendedName>
</protein>
<dbReference type="PANTHER" id="PTHR32294:SF4">
    <property type="entry name" value="ERROR-PRONE DNA POLYMERASE"/>
    <property type="match status" value="1"/>
</dbReference>
<dbReference type="Pfam" id="PF17657">
    <property type="entry name" value="DNA_pol3_finger"/>
    <property type="match status" value="1"/>
</dbReference>
<dbReference type="InterPro" id="IPR004805">
    <property type="entry name" value="DnaE2/DnaE/PolC"/>
</dbReference>
<keyword evidence="7 13" id="KW-0548">Nucleotidyltransferase</keyword>
<comment type="subcellular location">
    <subcellularLocation>
        <location evidence="1 13">Cytoplasm</location>
    </subcellularLocation>
</comment>
<dbReference type="InterPro" id="IPR004013">
    <property type="entry name" value="PHP_dom"/>
</dbReference>
<evidence type="ECO:0000313" key="16">
    <source>
        <dbReference type="EMBL" id="ABM61251.1"/>
    </source>
</evidence>
<dbReference type="GO" id="GO:0006260">
    <property type="term" value="P:DNA replication"/>
    <property type="evidence" value="ECO:0007669"/>
    <property type="project" value="UniProtKB-KW"/>
</dbReference>
<dbReference type="GO" id="GO:0003887">
    <property type="term" value="F:DNA-directed DNA polymerase activity"/>
    <property type="evidence" value="ECO:0007669"/>
    <property type="project" value="UniProtKB-UniRule"/>
</dbReference>
<dbReference type="GO" id="GO:0006281">
    <property type="term" value="P:DNA repair"/>
    <property type="evidence" value="ECO:0007669"/>
    <property type="project" value="UniProtKB-UniRule"/>
</dbReference>
<dbReference type="InterPro" id="IPR011708">
    <property type="entry name" value="DNA_pol3_alpha_NTPase_dom"/>
</dbReference>
<dbReference type="NCBIfam" id="TIGR00594">
    <property type="entry name" value="polc"/>
    <property type="match status" value="1"/>
</dbReference>
<dbReference type="InterPro" id="IPR040982">
    <property type="entry name" value="DNA_pol3_finger"/>
</dbReference>
<evidence type="ECO:0000313" key="17">
    <source>
        <dbReference type="Proteomes" id="UP000000647"/>
    </source>
</evidence>
<evidence type="ECO:0000256" key="3">
    <source>
        <dbReference type="ARBA" id="ARBA00012417"/>
    </source>
</evidence>
<keyword evidence="6 13" id="KW-0808">Transferase</keyword>
<dbReference type="HAMAP" id="MF_01902">
    <property type="entry name" value="DNApol_error_prone"/>
    <property type="match status" value="1"/>
</dbReference>
<dbReference type="GO" id="GO:0008408">
    <property type="term" value="F:3'-5' exonuclease activity"/>
    <property type="evidence" value="ECO:0007669"/>
    <property type="project" value="InterPro"/>
</dbReference>
<dbReference type="SMART" id="SM00481">
    <property type="entry name" value="POLIIIAc"/>
    <property type="match status" value="1"/>
</dbReference>
<dbReference type="EMBL" id="CP000544">
    <property type="protein sequence ID" value="ABM61251.1"/>
    <property type="molecule type" value="Genomic_DNA"/>
</dbReference>
<keyword evidence="10 13" id="KW-0239">DNA-directed DNA polymerase</keyword>
<dbReference type="Proteomes" id="UP000000647">
    <property type="component" value="Chromosome"/>
</dbReference>
<dbReference type="NCBIfam" id="NF004225">
    <property type="entry name" value="PRK05672.1"/>
    <property type="match status" value="1"/>
</dbReference>
<evidence type="ECO:0000259" key="15">
    <source>
        <dbReference type="SMART" id="SM00481"/>
    </source>
</evidence>
<dbReference type="Gene3D" id="3.20.20.140">
    <property type="entry name" value="Metal-dependent hydrolases"/>
    <property type="match status" value="1"/>
</dbReference>
<dbReference type="STRING" id="349124.Hhal_0463"/>
<dbReference type="InterPro" id="IPR029460">
    <property type="entry name" value="DNAPol_HHH"/>
</dbReference>
<dbReference type="SUPFAM" id="SSF89550">
    <property type="entry name" value="PHP domain-like"/>
    <property type="match status" value="1"/>
</dbReference>
<dbReference type="CDD" id="cd07434">
    <property type="entry name" value="PHP_PolIIIA_DnaE2"/>
    <property type="match status" value="1"/>
</dbReference>
<dbReference type="CDD" id="cd04485">
    <property type="entry name" value="DnaE_OBF"/>
    <property type="match status" value="1"/>
</dbReference>
<keyword evidence="17" id="KW-1185">Reference proteome</keyword>
<dbReference type="eggNOG" id="COG0587">
    <property type="taxonomic scope" value="Bacteria"/>
</dbReference>
<keyword evidence="11 13" id="KW-0234">DNA repair</keyword>
<reference evidence="16 17" key="2">
    <citation type="journal article" date="2013" name="Stand. Genomic Sci.">
        <title>Complete genome sequence of Halorhodospira halophila SL1.</title>
        <authorList>
            <person name="Challacombe J.F."/>
            <person name="Majid S."/>
            <person name="Deole R."/>
            <person name="Brettin T.S."/>
            <person name="Bruce D."/>
            <person name="Delano S.F."/>
            <person name="Detter J.C."/>
            <person name="Gleasner C.D."/>
            <person name="Han C.S."/>
            <person name="Misra M."/>
            <person name="Reitenga K.G."/>
            <person name="Mikhailova N."/>
            <person name="Woyke T."/>
            <person name="Pitluck S."/>
            <person name="Nolan M."/>
            <person name="Land M.L."/>
            <person name="Saunders E."/>
            <person name="Tapia R."/>
            <person name="Lapidus A."/>
            <person name="Ivanova N."/>
            <person name="Hoff W.D."/>
        </authorList>
    </citation>
    <scope>NUCLEOTIDE SEQUENCE [LARGE SCALE GENOMIC DNA]</scope>
    <source>
        <strain evidence="17">DSM 244 / SL1</strain>
    </source>
</reference>
<evidence type="ECO:0000256" key="8">
    <source>
        <dbReference type="ARBA" id="ARBA00022705"/>
    </source>
</evidence>
<evidence type="ECO:0000256" key="6">
    <source>
        <dbReference type="ARBA" id="ARBA00022679"/>
    </source>
</evidence>
<dbReference type="InterPro" id="IPR004365">
    <property type="entry name" value="NA-bd_OB_tRNA"/>
</dbReference>
<dbReference type="Gene3D" id="1.10.150.870">
    <property type="match status" value="1"/>
</dbReference>
<comment type="catalytic activity">
    <reaction evidence="12 13">
        <text>DNA(n) + a 2'-deoxyribonucleoside 5'-triphosphate = DNA(n+1) + diphosphate</text>
        <dbReference type="Rhea" id="RHEA:22508"/>
        <dbReference type="Rhea" id="RHEA-COMP:17339"/>
        <dbReference type="Rhea" id="RHEA-COMP:17340"/>
        <dbReference type="ChEBI" id="CHEBI:33019"/>
        <dbReference type="ChEBI" id="CHEBI:61560"/>
        <dbReference type="ChEBI" id="CHEBI:173112"/>
        <dbReference type="EC" id="2.7.7.7"/>
    </reaction>
</comment>
<dbReference type="RefSeq" id="WP_011813274.1">
    <property type="nucleotide sequence ID" value="NC_008789.1"/>
</dbReference>
<dbReference type="Gene3D" id="2.40.50.140">
    <property type="entry name" value="Nucleic acid-binding proteins"/>
    <property type="match status" value="1"/>
</dbReference>
<sequence>MTTVQTTTSPAYAELHCLSAFTFRRGASQPEELVARAAQLDYHALAITDECSVAGAVRAWQAARSHGLHLIVGTELRPADGPRVVLLAPTRQAYGQLCALISLARGRAAKGGYHLTREDLDSGAPDCLGLLIPDAPHQEGTETEAQTRWFARRFAGRGYLAVELLGGPDDAARCRMLEARAAAAGLPAVAATGAEMHTRGRRALHDTLTAIRHGRPVAEVTAHLASNGEHHLRRRPALAERYPHHLLAQSTAIADRCTFSLDELRYEYPEEVVPEGTTPTAHLRQLVETGARRRYPDGVPAAVQAGYERELAIIAELGYEHYFLTVHDLVAFARGRGILCQGRGSAANSVVCFCLGITEVDPAHQSVLFERFVSRERGEPPDIDVDFEHHRREEVIQYIYQRYGRHRAALAATVIAYRPRSAVRDVAKALGLERESVERLAKGLQPWDHSAANDEQLRQAGLNPDGPIARRLRILAGELLGFPRHLSQHVGGFVIARCPITELVPVEPAAMDGRTVIQWDKDDLEALGLLKVDVLALGMLSVIRRAFELIHHWRGHAWTLATLPPADPATYAMIQRADTLGVFQIESRAQMAMLPRMRPRCFYDLVIEISIVRPGPIQGDMVHPYLRRREGSEPVDYPSEEVRGVLERTLGVPIFQEQAMELAVVAAGFTPDEADRLRRSMAAWRKKGGLAPLRERLIEGMRERGYSSAYAERLYRQIEGFGEYGFPESHAASFALLVYASAWLKCHEPAAFAAALLNSQPMGFYAPAQIIRDTREHDVAVRPVDVRFSEPACTLEPPQPPDSPSGAGSQPALRLGLNQIRGLSTAGAERIAAARSRAPFTGVNDLKRRAHLSRADIHALARADALRGIAGHRRAASWAALGADEGTALIPPPPAEAGRPSLAPARESQAVLADYASTGFTLRRHPLAFLRRQLRARRYRSAAELATAEDGRSIRAAGLVINRQRPGSAGGITFVTLEDETGRINLVVRRATAEAQSRPLLEARLLGVAGTWQYRHGVGHLIAGRLEDLSGLIGELDVRSRDFG</sequence>
<dbReference type="InterPro" id="IPR003141">
    <property type="entry name" value="Pol/His_phosphatase_N"/>
</dbReference>
<evidence type="ECO:0000256" key="10">
    <source>
        <dbReference type="ARBA" id="ARBA00022932"/>
    </source>
</evidence>
<evidence type="ECO:0000256" key="9">
    <source>
        <dbReference type="ARBA" id="ARBA00022763"/>
    </source>
</evidence>
<keyword evidence="5 13" id="KW-0963">Cytoplasm</keyword>
<gene>
    <name evidence="13" type="primary">dnaE2</name>
    <name evidence="16" type="ordered locus">Hhal_0463</name>
</gene>
<dbReference type="Pfam" id="PF01336">
    <property type="entry name" value="tRNA_anti-codon"/>
    <property type="match status" value="1"/>
</dbReference>
<dbReference type="InterPro" id="IPR012340">
    <property type="entry name" value="NA-bd_OB-fold"/>
</dbReference>
<evidence type="ECO:0000256" key="12">
    <source>
        <dbReference type="ARBA" id="ARBA00049244"/>
    </source>
</evidence>
<dbReference type="EC" id="2.7.7.7" evidence="3 13"/>
<dbReference type="AlphaFoldDB" id="A1WU89"/>
<evidence type="ECO:0000256" key="7">
    <source>
        <dbReference type="ARBA" id="ARBA00022695"/>
    </source>
</evidence>
<evidence type="ECO:0000256" key="11">
    <source>
        <dbReference type="ARBA" id="ARBA00023204"/>
    </source>
</evidence>
<comment type="similarity">
    <text evidence="2 13">Belongs to the DNA polymerase type-C family. DnaE2 subfamily.</text>
</comment>
<comment type="function">
    <text evidence="13">DNA polymerase involved in damage-induced mutagenesis and translesion synthesis (TLS). It is not the major replicative DNA polymerase.</text>
</comment>
<dbReference type="Pfam" id="PF02811">
    <property type="entry name" value="PHP"/>
    <property type="match status" value="1"/>
</dbReference>
<dbReference type="KEGG" id="hha:Hhal_0463"/>
<evidence type="ECO:0000256" key="13">
    <source>
        <dbReference type="HAMAP-Rule" id="MF_01902"/>
    </source>
</evidence>
<evidence type="ECO:0000256" key="5">
    <source>
        <dbReference type="ARBA" id="ARBA00022490"/>
    </source>
</evidence>
<keyword evidence="9 13" id="KW-0227">DNA damage</keyword>
<evidence type="ECO:0000256" key="14">
    <source>
        <dbReference type="SAM" id="MobiDB-lite"/>
    </source>
</evidence>
<dbReference type="HOGENOM" id="CLU_001600_4_0_6"/>
<feature type="region of interest" description="Disordered" evidence="14">
    <location>
        <begin position="791"/>
        <end position="811"/>
    </location>
</feature>
<organism evidence="16 17">
    <name type="scientific">Halorhodospira halophila (strain DSM 244 / SL1)</name>
    <name type="common">Ectothiorhodospira halophila (strain DSM 244 / SL1)</name>
    <dbReference type="NCBI Taxonomy" id="349124"/>
    <lineage>
        <taxon>Bacteria</taxon>
        <taxon>Pseudomonadati</taxon>
        <taxon>Pseudomonadota</taxon>
        <taxon>Gammaproteobacteria</taxon>
        <taxon>Chromatiales</taxon>
        <taxon>Ectothiorhodospiraceae</taxon>
        <taxon>Halorhodospira</taxon>
    </lineage>
</organism>
<dbReference type="InterPro" id="IPR023073">
    <property type="entry name" value="DnaE2"/>
</dbReference>
<dbReference type="PANTHER" id="PTHR32294">
    <property type="entry name" value="DNA POLYMERASE III SUBUNIT ALPHA"/>
    <property type="match status" value="1"/>
</dbReference>
<dbReference type="Pfam" id="PF14579">
    <property type="entry name" value="HHH_6"/>
    <property type="match status" value="1"/>
</dbReference>
<dbReference type="OrthoDB" id="9803237at2"/>
<evidence type="ECO:0000256" key="1">
    <source>
        <dbReference type="ARBA" id="ARBA00004496"/>
    </source>
</evidence>
<keyword evidence="8 13" id="KW-0235">DNA replication</keyword>
<reference evidence="17" key="1">
    <citation type="submission" date="2006-12" db="EMBL/GenBank/DDBJ databases">
        <title>Complete sequence of Halorhodospira halophila SL1.</title>
        <authorList>
            <consortium name="US DOE Joint Genome Institute"/>
            <person name="Copeland A."/>
            <person name="Lucas S."/>
            <person name="Lapidus A."/>
            <person name="Barry K."/>
            <person name="Detter J.C."/>
            <person name="Glavina del Rio T."/>
            <person name="Hammon N."/>
            <person name="Israni S."/>
            <person name="Dalin E."/>
            <person name="Tice H."/>
            <person name="Pitluck S."/>
            <person name="Saunders E."/>
            <person name="Brettin T."/>
            <person name="Bruce D."/>
            <person name="Han C."/>
            <person name="Tapia R."/>
            <person name="Schmutz J."/>
            <person name="Larimer F."/>
            <person name="Land M."/>
            <person name="Hauser L."/>
            <person name="Kyrpides N."/>
            <person name="Mikhailova N."/>
            <person name="Hoff W."/>
            <person name="Richardson P."/>
        </authorList>
    </citation>
    <scope>NUCLEOTIDE SEQUENCE [LARGE SCALE GENOMIC DNA]</scope>
    <source>
        <strain evidence="17">DSM 244 / SL1</strain>
    </source>
</reference>
<dbReference type="GO" id="GO:0005737">
    <property type="term" value="C:cytoplasm"/>
    <property type="evidence" value="ECO:0007669"/>
    <property type="project" value="UniProtKB-SubCell"/>
</dbReference>